<organism evidence="7 8">
    <name type="scientific">Candidatus Nitrospira nitrificans</name>
    <dbReference type="NCBI Taxonomy" id="1742973"/>
    <lineage>
        <taxon>Bacteria</taxon>
        <taxon>Pseudomonadati</taxon>
        <taxon>Nitrospirota</taxon>
        <taxon>Nitrospiria</taxon>
        <taxon>Nitrospirales</taxon>
        <taxon>Nitrospiraceae</taxon>
        <taxon>Nitrospira</taxon>
    </lineage>
</organism>
<accession>A0A0S4LVY5</accession>
<dbReference type="PANTHER" id="PTHR43552:SF1">
    <property type="entry name" value="DIAMINOBUTYRATE--2-OXOGLUTARATE AMINOTRANSFERASE"/>
    <property type="match status" value="1"/>
</dbReference>
<dbReference type="Pfam" id="PF00202">
    <property type="entry name" value="Aminotran_3"/>
    <property type="match status" value="1"/>
</dbReference>
<dbReference type="InterPro" id="IPR005814">
    <property type="entry name" value="Aminotrans_3"/>
</dbReference>
<dbReference type="AlphaFoldDB" id="A0A0S4LVY5"/>
<proteinExistence type="inferred from homology"/>
<dbReference type="NCBIfam" id="TIGR00709">
    <property type="entry name" value="dat"/>
    <property type="match status" value="1"/>
</dbReference>
<comment type="similarity">
    <text evidence="2 6">Belongs to the class-III pyridoxal-phosphate-dependent aminotransferase family.</text>
</comment>
<dbReference type="STRING" id="1742973.COMA2_70005"/>
<dbReference type="FunFam" id="3.40.640.10:FF:000091">
    <property type="entry name" value="Diaminobutyrate--2-oxoglutarate aminotransferase"/>
    <property type="match status" value="1"/>
</dbReference>
<dbReference type="Gene3D" id="3.40.640.10">
    <property type="entry name" value="Type I PLP-dependent aspartate aminotransferase-like (Major domain)"/>
    <property type="match status" value="1"/>
</dbReference>
<gene>
    <name evidence="7" type="primary">rhbA</name>
    <name evidence="7" type="ORF">COMA2_70005</name>
</gene>
<keyword evidence="8" id="KW-1185">Reference proteome</keyword>
<evidence type="ECO:0000256" key="3">
    <source>
        <dbReference type="ARBA" id="ARBA00022576"/>
    </source>
</evidence>
<comment type="cofactor">
    <cofactor evidence="1">
        <name>pyridoxal 5'-phosphate</name>
        <dbReference type="ChEBI" id="CHEBI:597326"/>
    </cofactor>
</comment>
<evidence type="ECO:0000256" key="1">
    <source>
        <dbReference type="ARBA" id="ARBA00001933"/>
    </source>
</evidence>
<dbReference type="NCBIfam" id="NF005393">
    <property type="entry name" value="PRK06938.1"/>
    <property type="match status" value="1"/>
</dbReference>
<name>A0A0S4LVY5_9BACT</name>
<dbReference type="Proteomes" id="UP000198736">
    <property type="component" value="Unassembled WGS sequence"/>
</dbReference>
<dbReference type="OrthoDB" id="9807885at2"/>
<evidence type="ECO:0000256" key="6">
    <source>
        <dbReference type="RuleBase" id="RU003560"/>
    </source>
</evidence>
<evidence type="ECO:0000313" key="7">
    <source>
        <dbReference type="EMBL" id="CUS39170.1"/>
    </source>
</evidence>
<protein>
    <submittedName>
        <fullName evidence="7">Diaminobutyrate--2-oxoglutarate aminotransferase</fullName>
        <ecNumber evidence="7">2.6.1.76</ecNumber>
    </submittedName>
</protein>
<reference evidence="8" key="1">
    <citation type="submission" date="2015-10" db="EMBL/GenBank/DDBJ databases">
        <authorList>
            <person name="Luecker S."/>
            <person name="Luecker S."/>
        </authorList>
    </citation>
    <scope>NUCLEOTIDE SEQUENCE [LARGE SCALE GENOMIC DNA]</scope>
</reference>
<dbReference type="SUPFAM" id="SSF53383">
    <property type="entry name" value="PLP-dependent transferases"/>
    <property type="match status" value="1"/>
</dbReference>
<dbReference type="InterPro" id="IPR004637">
    <property type="entry name" value="Dat"/>
</dbReference>
<evidence type="ECO:0000256" key="2">
    <source>
        <dbReference type="ARBA" id="ARBA00008954"/>
    </source>
</evidence>
<dbReference type="InterPro" id="IPR015424">
    <property type="entry name" value="PyrdxlP-dep_Trfase"/>
</dbReference>
<dbReference type="EMBL" id="CZPZ01000034">
    <property type="protein sequence ID" value="CUS39170.1"/>
    <property type="molecule type" value="Genomic_DNA"/>
</dbReference>
<dbReference type="InterPro" id="IPR015422">
    <property type="entry name" value="PyrdxlP-dep_Trfase_small"/>
</dbReference>
<evidence type="ECO:0000256" key="5">
    <source>
        <dbReference type="ARBA" id="ARBA00022898"/>
    </source>
</evidence>
<dbReference type="EC" id="2.6.1.76" evidence="7"/>
<dbReference type="GO" id="GO:0030170">
    <property type="term" value="F:pyridoxal phosphate binding"/>
    <property type="evidence" value="ECO:0007669"/>
    <property type="project" value="InterPro"/>
</dbReference>
<dbReference type="InterPro" id="IPR049704">
    <property type="entry name" value="Aminotrans_3_PPA_site"/>
</dbReference>
<evidence type="ECO:0000256" key="4">
    <source>
        <dbReference type="ARBA" id="ARBA00022679"/>
    </source>
</evidence>
<dbReference type="CDD" id="cd00610">
    <property type="entry name" value="OAT_like"/>
    <property type="match status" value="1"/>
</dbReference>
<dbReference type="GO" id="GO:0045303">
    <property type="term" value="F:diaminobutyrate-2-oxoglutarate transaminase activity"/>
    <property type="evidence" value="ECO:0007669"/>
    <property type="project" value="UniProtKB-EC"/>
</dbReference>
<dbReference type="InterPro" id="IPR015421">
    <property type="entry name" value="PyrdxlP-dep_Trfase_major"/>
</dbReference>
<keyword evidence="3 7" id="KW-0032">Aminotransferase</keyword>
<dbReference type="PROSITE" id="PS00600">
    <property type="entry name" value="AA_TRANSFER_CLASS_3"/>
    <property type="match status" value="1"/>
</dbReference>
<evidence type="ECO:0000313" key="8">
    <source>
        <dbReference type="Proteomes" id="UP000198736"/>
    </source>
</evidence>
<keyword evidence="5 6" id="KW-0663">Pyridoxal phosphate</keyword>
<dbReference type="PANTHER" id="PTHR43552">
    <property type="entry name" value="DIAMINOBUTYRATE--2-OXOGLUTARATE AMINOTRANSFERASE"/>
    <property type="match status" value="1"/>
</dbReference>
<sequence>MTVHVDEMKKLFSAMPQSVVEARERNPYLKRQAGRESNARSYPRRLPLALSKAKGIYVQDTDNRTYIDCLAGAGALTLGHNHPVVLDAIQQLLRDGVPFQTLDLTTPVKDRFVDALFGALPKEFAEEARIQFCGPSGADAVEAAVKLVKTATGRRTILSFHGAYHGMTHGGLALTGHLAPKAAITGLMPDVQFLPYPYDYRCPFGVGGEGGHRLSSTYIERLLDDPNSGVVSPAAVILEVVQGEGGVIPSPDAWLREIRRMTKDRDIPLIVDEIQTGLGRTGSLFAFERAGIIPDAVVLSKAIGGGLPLSVVVYRAELDQWQPGAHAGTFRGNQMAMAAGAATIEFVRTHRLDQHAQIMGERLLSHLRKAQASLRSFGDVRGRGLMIGVEIIDADASPDAGGAYPAAPELARKIQSQALNRGLILELGGRNGSVVRFLSPLIVTAEEVDTIASIFCDAARAAEQDSRV</sequence>
<keyword evidence="4 7" id="KW-0808">Transferase</keyword>
<dbReference type="Gene3D" id="3.90.1150.10">
    <property type="entry name" value="Aspartate Aminotransferase, domain 1"/>
    <property type="match status" value="1"/>
</dbReference>